<accession>A0AB94IW33</accession>
<dbReference type="PANTHER" id="PTHR43163">
    <property type="entry name" value="DIPEPTIDE TRANSPORT SYSTEM PERMEASE PROTEIN DPPB-RELATED"/>
    <property type="match status" value="1"/>
</dbReference>
<keyword evidence="6 7" id="KW-0472">Membrane</keyword>
<evidence type="ECO:0000256" key="1">
    <source>
        <dbReference type="ARBA" id="ARBA00004651"/>
    </source>
</evidence>
<dbReference type="PROSITE" id="PS50928">
    <property type="entry name" value="ABC_TM1"/>
    <property type="match status" value="1"/>
</dbReference>
<keyword evidence="10" id="KW-1185">Reference proteome</keyword>
<gene>
    <name evidence="9" type="ORF">SY1_05680</name>
</gene>
<proteinExistence type="inferred from homology"/>
<comment type="subcellular location">
    <subcellularLocation>
        <location evidence="1 7">Cell membrane</location>
        <topology evidence="1 7">Multi-pass membrane protein</topology>
    </subcellularLocation>
</comment>
<dbReference type="Proteomes" id="UP000008957">
    <property type="component" value="Chromosome"/>
</dbReference>
<evidence type="ECO:0000256" key="6">
    <source>
        <dbReference type="ARBA" id="ARBA00023136"/>
    </source>
</evidence>
<evidence type="ECO:0000256" key="7">
    <source>
        <dbReference type="RuleBase" id="RU363032"/>
    </source>
</evidence>
<dbReference type="SUPFAM" id="SSF161098">
    <property type="entry name" value="MetI-like"/>
    <property type="match status" value="1"/>
</dbReference>
<feature type="transmembrane region" description="Helical" evidence="7">
    <location>
        <begin position="100"/>
        <end position="121"/>
    </location>
</feature>
<dbReference type="RefSeq" id="WP_015556115.1">
    <property type="nucleotide sequence ID" value="NC_021038.1"/>
</dbReference>
<dbReference type="EMBL" id="FP929056">
    <property type="protein sequence ID" value="CBL27968.1"/>
    <property type="molecule type" value="Genomic_DNA"/>
</dbReference>
<feature type="transmembrane region" description="Helical" evidence="7">
    <location>
        <begin position="9"/>
        <end position="27"/>
    </location>
</feature>
<feature type="transmembrane region" description="Helical" evidence="7">
    <location>
        <begin position="133"/>
        <end position="154"/>
    </location>
</feature>
<dbReference type="GO" id="GO:0005886">
    <property type="term" value="C:plasma membrane"/>
    <property type="evidence" value="ECO:0007669"/>
    <property type="project" value="UniProtKB-SubCell"/>
</dbReference>
<evidence type="ECO:0000256" key="3">
    <source>
        <dbReference type="ARBA" id="ARBA00022475"/>
    </source>
</evidence>
<dbReference type="InterPro" id="IPR045621">
    <property type="entry name" value="BPD_transp_1_N"/>
</dbReference>
<dbReference type="PANTHER" id="PTHR43163:SF6">
    <property type="entry name" value="DIPEPTIDE TRANSPORT SYSTEM PERMEASE PROTEIN DPPB-RELATED"/>
    <property type="match status" value="1"/>
</dbReference>
<dbReference type="CDD" id="cd06261">
    <property type="entry name" value="TM_PBP2"/>
    <property type="match status" value="1"/>
</dbReference>
<evidence type="ECO:0000259" key="8">
    <source>
        <dbReference type="PROSITE" id="PS50928"/>
    </source>
</evidence>
<dbReference type="InterPro" id="IPR035906">
    <property type="entry name" value="MetI-like_sf"/>
</dbReference>
<dbReference type="KEGG" id="sbr:SY1_05680"/>
<dbReference type="InterPro" id="IPR000515">
    <property type="entry name" value="MetI-like"/>
</dbReference>
<evidence type="ECO:0000256" key="4">
    <source>
        <dbReference type="ARBA" id="ARBA00022692"/>
    </source>
</evidence>
<dbReference type="GO" id="GO:0055085">
    <property type="term" value="P:transmembrane transport"/>
    <property type="evidence" value="ECO:0007669"/>
    <property type="project" value="InterPro"/>
</dbReference>
<keyword evidence="3" id="KW-1003">Cell membrane</keyword>
<evidence type="ECO:0000256" key="5">
    <source>
        <dbReference type="ARBA" id="ARBA00022989"/>
    </source>
</evidence>
<dbReference type="AlphaFoldDB" id="A0AB94IW33"/>
<feature type="domain" description="ABC transmembrane type-1" evidence="8">
    <location>
        <begin position="94"/>
        <end position="297"/>
    </location>
</feature>
<sequence length="313" mass="34282">MKTYIVKRVLTAAATLFAIVLALFLMLELMPGSPFNDEKLSPEQVAVLREKYGLDGPVLIRFARYVGRMMTGDLGVSYNIQKNVPVTEMIRARLPISIRIGLQAVFVGAVLGLLLGVLAALRHNSIADTFSTVVSVLGVSVPSFVFAFVLLYYLGFKAGWFPTLYKVNRPAASTVLPTLALSMFTLAQIARFARSEMLEALGSEYMLFAQSKGLSPFRTNFVHALRNVLIPIITVLAPLIVNLMTGSMVVEKIFSIPGVGSLLVTAIQSNDYNVVISLTFVYCVLYIGLMLVVDLLYGVIDPRIRLAGGKRHD</sequence>
<evidence type="ECO:0000313" key="10">
    <source>
        <dbReference type="Proteomes" id="UP000008957"/>
    </source>
</evidence>
<dbReference type="Pfam" id="PF19300">
    <property type="entry name" value="BPD_transp_1_N"/>
    <property type="match status" value="1"/>
</dbReference>
<evidence type="ECO:0000313" key="9">
    <source>
        <dbReference type="EMBL" id="CBL27968.1"/>
    </source>
</evidence>
<feature type="transmembrane region" description="Helical" evidence="7">
    <location>
        <begin position="274"/>
        <end position="300"/>
    </location>
</feature>
<organism evidence="9 10">
    <name type="scientific">Fretibacterium fastidiosum</name>
    <dbReference type="NCBI Taxonomy" id="651822"/>
    <lineage>
        <taxon>Bacteria</taxon>
        <taxon>Thermotogati</taxon>
        <taxon>Synergistota</taxon>
        <taxon>Synergistia</taxon>
        <taxon>Synergistales</taxon>
        <taxon>Aminobacteriaceae</taxon>
        <taxon>Fretibacterium</taxon>
    </lineage>
</organism>
<feature type="transmembrane region" description="Helical" evidence="7">
    <location>
        <begin position="228"/>
        <end position="254"/>
    </location>
</feature>
<protein>
    <submittedName>
        <fullName evidence="9">ABC-type dipeptide/oligopeptide/nickel transport systems, permease components</fullName>
    </submittedName>
</protein>
<keyword evidence="5 7" id="KW-1133">Transmembrane helix</keyword>
<reference evidence="10" key="1">
    <citation type="submission" date="2010-03" db="EMBL/GenBank/DDBJ databases">
        <title>The genome sequence of Synergistetes sp. SGP1.</title>
        <authorList>
            <consortium name="metaHIT consortium -- http://www.metahit.eu/"/>
            <person name="Pajon A."/>
            <person name="Turner K."/>
            <person name="Parkhill J."/>
            <person name="Wade W."/>
            <person name="Vartoukian S."/>
        </authorList>
    </citation>
    <scope>NUCLEOTIDE SEQUENCE [LARGE SCALE GENOMIC DNA]</scope>
    <source>
        <strain evidence="10">SGP1</strain>
    </source>
</reference>
<dbReference type="Gene3D" id="1.10.3720.10">
    <property type="entry name" value="MetI-like"/>
    <property type="match status" value="1"/>
</dbReference>
<feature type="transmembrane region" description="Helical" evidence="7">
    <location>
        <begin position="174"/>
        <end position="193"/>
    </location>
</feature>
<name>A0AB94IW33_9BACT</name>
<evidence type="ECO:0000256" key="2">
    <source>
        <dbReference type="ARBA" id="ARBA00022448"/>
    </source>
</evidence>
<keyword evidence="2 7" id="KW-0813">Transport</keyword>
<reference evidence="9 10" key="2">
    <citation type="submission" date="2010-03" db="EMBL/GenBank/DDBJ databases">
        <authorList>
            <person name="Pajon A."/>
        </authorList>
    </citation>
    <scope>NUCLEOTIDE SEQUENCE [LARGE SCALE GENOMIC DNA]</scope>
    <source>
        <strain evidence="9 10">SGP1</strain>
    </source>
</reference>
<keyword evidence="4 7" id="KW-0812">Transmembrane</keyword>
<dbReference type="Pfam" id="PF00528">
    <property type="entry name" value="BPD_transp_1"/>
    <property type="match status" value="1"/>
</dbReference>
<comment type="similarity">
    <text evidence="7">Belongs to the binding-protein-dependent transport system permease family.</text>
</comment>